<evidence type="ECO:0000313" key="2">
    <source>
        <dbReference type="Proteomes" id="UP000750711"/>
    </source>
</evidence>
<keyword evidence="2" id="KW-1185">Reference proteome</keyword>
<dbReference type="PANTHER" id="PTHR35392:SF1">
    <property type="entry name" value="ZN(II)2CYS6 TRANSCRIPTION FACTOR (EUROFUNG)"/>
    <property type="match status" value="1"/>
</dbReference>
<evidence type="ECO:0000313" key="1">
    <source>
        <dbReference type="EMBL" id="KAH0562646.1"/>
    </source>
</evidence>
<dbReference type="EMBL" id="JAGHQM010000313">
    <property type="protein sequence ID" value="KAH0562646.1"/>
    <property type="molecule type" value="Genomic_DNA"/>
</dbReference>
<reference evidence="1" key="1">
    <citation type="submission" date="2021-03" db="EMBL/GenBank/DDBJ databases">
        <title>Comparative genomics and phylogenomic investigation of the class Geoglossomycetes provide insights into ecological specialization and systematics.</title>
        <authorList>
            <person name="Melie T."/>
            <person name="Pirro S."/>
            <person name="Miller A.N."/>
            <person name="Quandt A."/>
        </authorList>
    </citation>
    <scope>NUCLEOTIDE SEQUENCE</scope>
    <source>
        <strain evidence="1">CAQ_001_2017</strain>
    </source>
</reference>
<dbReference type="InterPro" id="IPR052973">
    <property type="entry name" value="Fungal_sec-metab_reg_TF"/>
</dbReference>
<accession>A0A9P8RRH6</accession>
<proteinExistence type="predicted"/>
<gene>
    <name evidence="1" type="ORF">GP486_002674</name>
</gene>
<dbReference type="PANTHER" id="PTHR35392">
    <property type="entry name" value="ZN(II)2CYS6 TRANSCRIPTION FACTOR (EUROFUNG)-RELATED-RELATED"/>
    <property type="match status" value="1"/>
</dbReference>
<comment type="caution">
    <text evidence="1">The sequence shown here is derived from an EMBL/GenBank/DDBJ whole genome shotgun (WGS) entry which is preliminary data.</text>
</comment>
<name>A0A9P8RRH6_9PEZI</name>
<sequence>MKDWKADFERHVSLGFSVGNIKGFATTERRLYITHGYGFVLPVEAREVFVRDDRCFSVDWVEEEHGSPREFCVSTAKLSAGIEGIPTSLLAEYLDRHIDGPFEKFVDEYFAGTPFLTEVLKTAHRYYLRERLPVVRKALKLVLAYNLTMHITMVEGLTDEENMAGKIRDESSKFRGKTVAPVMINFQVKCALADMWRELQKDVLEELSQLYHGVYNGDKLKNWPTIFLLAAILLAVWEEMQFDCHYRVPDPVAVQKFCNDMETTPVGVIVGLFSAISQKLPAISEWDTRKHHHLLNSNQAVCEAMSEMQAHVTKYGMASHEDMRPLTIKWSVDSNV</sequence>
<organism evidence="1 2">
    <name type="scientific">Trichoglossum hirsutum</name>
    <dbReference type="NCBI Taxonomy" id="265104"/>
    <lineage>
        <taxon>Eukaryota</taxon>
        <taxon>Fungi</taxon>
        <taxon>Dikarya</taxon>
        <taxon>Ascomycota</taxon>
        <taxon>Pezizomycotina</taxon>
        <taxon>Geoglossomycetes</taxon>
        <taxon>Geoglossales</taxon>
        <taxon>Geoglossaceae</taxon>
        <taxon>Trichoglossum</taxon>
    </lineage>
</organism>
<dbReference type="AlphaFoldDB" id="A0A9P8RRH6"/>
<protein>
    <submittedName>
        <fullName evidence="1">Uncharacterized protein</fullName>
    </submittedName>
</protein>
<dbReference type="Proteomes" id="UP000750711">
    <property type="component" value="Unassembled WGS sequence"/>
</dbReference>